<dbReference type="EMBL" id="SOHL01000027">
    <property type="protein sequence ID" value="TFD68417.1"/>
    <property type="molecule type" value="Genomic_DNA"/>
</dbReference>
<keyword evidence="12" id="KW-1185">Reference proteome</keyword>
<accession>A0A4R9ARL3</accession>
<dbReference type="PANTHER" id="PTHR30574">
    <property type="entry name" value="INNER MEMBRANE PROTEIN YEDE"/>
    <property type="match status" value="1"/>
</dbReference>
<evidence type="ECO:0000256" key="4">
    <source>
        <dbReference type="ARBA" id="ARBA00022519"/>
    </source>
</evidence>
<dbReference type="InterPro" id="IPR007272">
    <property type="entry name" value="Sulf_transp_TsuA/YedE"/>
</dbReference>
<feature type="transmembrane region" description="Helical" evidence="10">
    <location>
        <begin position="148"/>
        <end position="166"/>
    </location>
</feature>
<feature type="transmembrane region" description="Helical" evidence="10">
    <location>
        <begin position="38"/>
        <end position="56"/>
    </location>
</feature>
<keyword evidence="3" id="KW-1003">Cell membrane</keyword>
<comment type="subcellular location">
    <subcellularLocation>
        <location evidence="1">Cell inner membrane</location>
        <topology evidence="1">Multi-pass membrane protein</topology>
    </subcellularLocation>
</comment>
<evidence type="ECO:0000256" key="7">
    <source>
        <dbReference type="ARBA" id="ARBA00023136"/>
    </source>
</evidence>
<name>A0A4R9ARL3_9MICO</name>
<sequence>MLLTGLVLGIALGFAMQRGRFCVTGAFRDLWVTGNTRWLTAFLIVIAVQSVGVFTLDAVGVISLSSSAFPWLATVLGAFLFGFAIVLAGGCATGTYYRAGEGLVGSWLALIFYALFSAISKTGVLATGVSGIRSVTVEASTVHGLLGVSPWLMVTLLATAVVLLARHHLRKRPGARLATLPPRKHGIAHLLFEKQWGAFTTALVIAGLAILAWPLSWATGREAGLGITGPSSNIVNYLVSGDAEVIDWGVYLVLGILTGAFIAAKGSGEFRIRIPDAVTTVRSIAGGALMGIGASLAGGCTIGNAMVNTASFQLQGWVAFGFMILGTGLATRLFITGPSKARSARNAAARESPGQGAAALGSPTQTAHATRTSVRR</sequence>
<dbReference type="PANTHER" id="PTHR30574:SF1">
    <property type="entry name" value="SULPHUR TRANSPORT DOMAIN-CONTAINING PROTEIN"/>
    <property type="match status" value="1"/>
</dbReference>
<evidence type="ECO:0000313" key="11">
    <source>
        <dbReference type="EMBL" id="TFD68417.1"/>
    </source>
</evidence>
<evidence type="ECO:0000256" key="9">
    <source>
        <dbReference type="SAM" id="MobiDB-lite"/>
    </source>
</evidence>
<dbReference type="GO" id="GO:0005886">
    <property type="term" value="C:plasma membrane"/>
    <property type="evidence" value="ECO:0007669"/>
    <property type="project" value="UniProtKB-SubCell"/>
</dbReference>
<feature type="transmembrane region" description="Helical" evidence="10">
    <location>
        <begin position="284"/>
        <end position="305"/>
    </location>
</feature>
<feature type="transmembrane region" description="Helical" evidence="10">
    <location>
        <begin position="96"/>
        <end position="116"/>
    </location>
</feature>
<organism evidence="11 12">
    <name type="scientific">Cryobacterium gelidum</name>
    <dbReference type="NCBI Taxonomy" id="1259164"/>
    <lineage>
        <taxon>Bacteria</taxon>
        <taxon>Bacillati</taxon>
        <taxon>Actinomycetota</taxon>
        <taxon>Actinomycetes</taxon>
        <taxon>Micrococcales</taxon>
        <taxon>Microbacteriaceae</taxon>
        <taxon>Cryobacterium</taxon>
    </lineage>
</organism>
<keyword evidence="5 10" id="KW-0812">Transmembrane</keyword>
<evidence type="ECO:0000256" key="8">
    <source>
        <dbReference type="ARBA" id="ARBA00035655"/>
    </source>
</evidence>
<evidence type="ECO:0000256" key="10">
    <source>
        <dbReference type="SAM" id="Phobius"/>
    </source>
</evidence>
<keyword evidence="4" id="KW-0997">Cell inner membrane</keyword>
<proteinExistence type="inferred from homology"/>
<dbReference type="AlphaFoldDB" id="A0A4R9ARL3"/>
<keyword evidence="2" id="KW-0813">Transport</keyword>
<reference evidence="11 12" key="1">
    <citation type="submission" date="2019-03" db="EMBL/GenBank/DDBJ databases">
        <title>Genomics of glacier-inhabiting Cryobacterium strains.</title>
        <authorList>
            <person name="Liu Q."/>
            <person name="Xin Y.-H."/>
        </authorList>
    </citation>
    <scope>NUCLEOTIDE SEQUENCE [LARGE SCALE GENOMIC DNA]</scope>
    <source>
        <strain evidence="11 12">Hz16</strain>
    </source>
</reference>
<feature type="transmembrane region" description="Helical" evidence="10">
    <location>
        <begin position="245"/>
        <end position="264"/>
    </location>
</feature>
<feature type="compositionally biased region" description="Polar residues" evidence="9">
    <location>
        <begin position="362"/>
        <end position="376"/>
    </location>
</feature>
<feature type="transmembrane region" description="Helical" evidence="10">
    <location>
        <begin position="68"/>
        <end position="90"/>
    </location>
</feature>
<evidence type="ECO:0000256" key="2">
    <source>
        <dbReference type="ARBA" id="ARBA00022448"/>
    </source>
</evidence>
<evidence type="ECO:0000256" key="1">
    <source>
        <dbReference type="ARBA" id="ARBA00004429"/>
    </source>
</evidence>
<dbReference type="Pfam" id="PF04143">
    <property type="entry name" value="Sulf_transp"/>
    <property type="match status" value="1"/>
</dbReference>
<dbReference type="RefSeq" id="WP_134552980.1">
    <property type="nucleotide sequence ID" value="NZ_SOHL01000027.1"/>
</dbReference>
<evidence type="ECO:0000256" key="3">
    <source>
        <dbReference type="ARBA" id="ARBA00022475"/>
    </source>
</evidence>
<feature type="transmembrane region" description="Helical" evidence="10">
    <location>
        <begin position="196"/>
        <end position="215"/>
    </location>
</feature>
<gene>
    <name evidence="11" type="ORF">E3T50_14925</name>
</gene>
<comment type="caution">
    <text evidence="11">The sequence shown here is derived from an EMBL/GenBank/DDBJ whole genome shotgun (WGS) entry which is preliminary data.</text>
</comment>
<dbReference type="Proteomes" id="UP000297983">
    <property type="component" value="Unassembled WGS sequence"/>
</dbReference>
<evidence type="ECO:0000313" key="12">
    <source>
        <dbReference type="Proteomes" id="UP000297983"/>
    </source>
</evidence>
<feature type="transmembrane region" description="Helical" evidence="10">
    <location>
        <begin position="317"/>
        <end position="335"/>
    </location>
</feature>
<keyword evidence="7 10" id="KW-0472">Membrane</keyword>
<keyword evidence="6 10" id="KW-1133">Transmembrane helix</keyword>
<feature type="region of interest" description="Disordered" evidence="9">
    <location>
        <begin position="344"/>
        <end position="376"/>
    </location>
</feature>
<protein>
    <submittedName>
        <fullName evidence="11">YeeE/YedE family protein</fullName>
    </submittedName>
</protein>
<comment type="similarity">
    <text evidence="8">Belongs to the TsuA/YedE (TC 9.B.102) family.</text>
</comment>
<evidence type="ECO:0000256" key="5">
    <source>
        <dbReference type="ARBA" id="ARBA00022692"/>
    </source>
</evidence>
<evidence type="ECO:0000256" key="6">
    <source>
        <dbReference type="ARBA" id="ARBA00022989"/>
    </source>
</evidence>